<dbReference type="PANTHER" id="PTHR30221">
    <property type="entry name" value="SMALL-CONDUCTANCE MECHANOSENSITIVE CHANNEL"/>
    <property type="match status" value="1"/>
</dbReference>
<feature type="transmembrane region" description="Helical" evidence="1">
    <location>
        <begin position="124"/>
        <end position="142"/>
    </location>
</feature>
<feature type="transmembrane region" description="Helical" evidence="1">
    <location>
        <begin position="84"/>
        <end position="104"/>
    </location>
</feature>
<dbReference type="InterPro" id="IPR045275">
    <property type="entry name" value="MscS_archaea/bacteria_type"/>
</dbReference>
<feature type="transmembrane region" description="Helical" evidence="1">
    <location>
        <begin position="163"/>
        <end position="180"/>
    </location>
</feature>
<reference evidence="3 4" key="1">
    <citation type="journal article" date="2014" name="Int. J. Syst. Evol. Microbiol.">
        <title>Complete genome sequence of Corynebacterium casei LMG S-19264T (=DSM 44701T), isolated from a smear-ripened cheese.</title>
        <authorList>
            <consortium name="US DOE Joint Genome Institute (JGI-PGF)"/>
            <person name="Walter F."/>
            <person name="Albersmeier A."/>
            <person name="Kalinowski J."/>
            <person name="Ruckert C."/>
        </authorList>
    </citation>
    <scope>NUCLEOTIDE SEQUENCE [LARGE SCALE GENOMIC DNA]</scope>
    <source>
        <strain evidence="3 4">CGMCC 1.15295</strain>
    </source>
</reference>
<dbReference type="InterPro" id="IPR008910">
    <property type="entry name" value="MSC_TM_helix"/>
</dbReference>
<name>A0A8J2X9G0_9FLAO</name>
<feature type="domain" description="Mechanosensitive ion channel MscS" evidence="2">
    <location>
        <begin position="221"/>
        <end position="271"/>
    </location>
</feature>
<accession>A0A8J2X9G0</accession>
<dbReference type="Pfam" id="PF00924">
    <property type="entry name" value="MS_channel_2nd"/>
    <property type="match status" value="1"/>
</dbReference>
<dbReference type="RefSeq" id="WP_188605174.1">
    <property type="nucleotide sequence ID" value="NZ_BMIC01000001.1"/>
</dbReference>
<feature type="transmembrane region" description="Helical" evidence="1">
    <location>
        <begin position="186"/>
        <end position="208"/>
    </location>
</feature>
<evidence type="ECO:0000256" key="1">
    <source>
        <dbReference type="SAM" id="Phobius"/>
    </source>
</evidence>
<proteinExistence type="predicted"/>
<dbReference type="InterPro" id="IPR006685">
    <property type="entry name" value="MscS_channel_2nd"/>
</dbReference>
<comment type="caution">
    <text evidence="3">The sequence shown here is derived from an EMBL/GenBank/DDBJ whole genome shotgun (WGS) entry which is preliminary data.</text>
</comment>
<gene>
    <name evidence="3" type="ORF">GCM10011531_09390</name>
</gene>
<dbReference type="GO" id="GO:0016020">
    <property type="term" value="C:membrane"/>
    <property type="evidence" value="ECO:0007669"/>
    <property type="project" value="InterPro"/>
</dbReference>
<keyword evidence="1" id="KW-0812">Transmembrane</keyword>
<protein>
    <recommendedName>
        <fullName evidence="2">Mechanosensitive ion channel MscS domain-containing protein</fullName>
    </recommendedName>
</protein>
<dbReference type="Gene3D" id="1.10.287.1260">
    <property type="match status" value="1"/>
</dbReference>
<feature type="transmembrane region" description="Helical" evidence="1">
    <location>
        <begin position="29"/>
        <end position="50"/>
    </location>
</feature>
<evidence type="ECO:0000313" key="3">
    <source>
        <dbReference type="EMBL" id="GFZ81251.1"/>
    </source>
</evidence>
<keyword evidence="4" id="KW-1185">Reference proteome</keyword>
<dbReference type="EMBL" id="BMIC01000001">
    <property type="protein sequence ID" value="GFZ81251.1"/>
    <property type="molecule type" value="Genomic_DNA"/>
</dbReference>
<evidence type="ECO:0000259" key="2">
    <source>
        <dbReference type="Pfam" id="PF00924"/>
    </source>
</evidence>
<keyword evidence="1" id="KW-0472">Membrane</keyword>
<dbReference type="PANTHER" id="PTHR30221:SF1">
    <property type="entry name" value="SMALL-CONDUCTANCE MECHANOSENSITIVE CHANNEL"/>
    <property type="match status" value="1"/>
</dbReference>
<dbReference type="AlphaFoldDB" id="A0A8J2X9G0"/>
<dbReference type="Pfam" id="PF05552">
    <property type="entry name" value="MS_channel_1st_1"/>
    <property type="match status" value="2"/>
</dbReference>
<organism evidence="3 4">
    <name type="scientific">Aquaticitalea lipolytica</name>
    <dbReference type="NCBI Taxonomy" id="1247562"/>
    <lineage>
        <taxon>Bacteria</taxon>
        <taxon>Pseudomonadati</taxon>
        <taxon>Bacteroidota</taxon>
        <taxon>Flavobacteriia</taxon>
        <taxon>Flavobacteriales</taxon>
        <taxon>Flavobacteriaceae</taxon>
        <taxon>Aquaticitalea</taxon>
    </lineage>
</organism>
<sequence length="275" mass="30975">METVNQWKDIIYNTFRDMGTKMAEVLPNLIGAILVLLLGWIITKITIYILKRVFKLAKVDNLTDKLKESEVFGKVQVNFKISNVILGFIKFIMFLVFLTVSFEILNWKIVSEEIGNLLRYIPKLFSAIALFMVGLYIANFIKKAIAGFFSSFDLVGAKAISHLIYYLIAIIITITALNQAGIDTTIITNNLTLVLGSFLLAFAIAFGFGSKDVIQSLLFSFYSKRNFEIGQHIKVDDIKGQIESIDNICVTLKTVKGKVVIPIKELVDKKVEIED</sequence>
<dbReference type="Proteomes" id="UP000598120">
    <property type="component" value="Unassembled WGS sequence"/>
</dbReference>
<evidence type="ECO:0000313" key="4">
    <source>
        <dbReference type="Proteomes" id="UP000598120"/>
    </source>
</evidence>
<dbReference type="GO" id="GO:0008381">
    <property type="term" value="F:mechanosensitive monoatomic ion channel activity"/>
    <property type="evidence" value="ECO:0007669"/>
    <property type="project" value="InterPro"/>
</dbReference>
<keyword evidence="1" id="KW-1133">Transmembrane helix</keyword>